<dbReference type="PANTHER" id="PTHR22948">
    <property type="entry name" value="TUDOR DOMAIN CONTAINING PROTEIN"/>
    <property type="match status" value="1"/>
</dbReference>
<comment type="caution">
    <text evidence="2">The sequence shown here is derived from an EMBL/GenBank/DDBJ whole genome shotgun (WGS) entry which is preliminary data.</text>
</comment>
<reference evidence="2" key="1">
    <citation type="thesis" date="2020" institute="ProQuest LLC" country="789 East Eisenhower Parkway, Ann Arbor, MI, USA">
        <title>Comparative Genomics and Chromosome Evolution.</title>
        <authorList>
            <person name="Mudd A.B."/>
        </authorList>
    </citation>
    <scope>NUCLEOTIDE SEQUENCE</scope>
    <source>
        <strain evidence="2">Female2</strain>
        <tissue evidence="2">Blood</tissue>
    </source>
</reference>
<evidence type="ECO:0000259" key="1">
    <source>
        <dbReference type="PROSITE" id="PS50304"/>
    </source>
</evidence>
<feature type="domain" description="Tudor" evidence="1">
    <location>
        <begin position="974"/>
        <end position="1033"/>
    </location>
</feature>
<dbReference type="Pfam" id="PF00567">
    <property type="entry name" value="TUDOR"/>
    <property type="match status" value="8"/>
</dbReference>
<gene>
    <name evidence="2" type="ORF">GDO86_010477</name>
</gene>
<feature type="domain" description="Tudor" evidence="1">
    <location>
        <begin position="496"/>
        <end position="554"/>
    </location>
</feature>
<dbReference type="GO" id="GO:0043186">
    <property type="term" value="C:P granule"/>
    <property type="evidence" value="ECO:0007669"/>
    <property type="project" value="TreeGrafter"/>
</dbReference>
<feature type="domain" description="Tudor" evidence="1">
    <location>
        <begin position="765"/>
        <end position="823"/>
    </location>
</feature>
<dbReference type="GO" id="GO:0007283">
    <property type="term" value="P:spermatogenesis"/>
    <property type="evidence" value="ECO:0007669"/>
    <property type="project" value="TreeGrafter"/>
</dbReference>
<sequence>MDLKITVVKCQRDTPLVKFQGKHCSGCEFDYHILQNEIQLVPKVKNQIGIGDFCLVREKASSQWQRGKVVGKANEKIDIVLIDQGHTTTVDSTQTASACAELFTLPPKIVNGIFSSILPIGEKWTPKAVNYFLSLVGLQVKAYEKAVLPNENIVLELPSVISRAVELNLAKYIDSRTFCFLADILHKEMTDLLQQNTLYLNASHSLNNNHQHFRKILDHLRPELSVGTSEPIKISAALDFSCFFCHIESWKDELSNLTSQMFSHCEAMKTKLESVEDNFGVLCAAKRKDGIWGRGVIQKFLSGEEVQIWFIDFGTSEIIPSSCVQNLPLKFFSLPMMAIPCSLMYMDGNTEHIKNIQMMLFKQCLLGHEVIATFQKFSSERNLFYITLHTNDDELNRCSTRQCVPEFYESIDKPSDKINMPLEMASLTERAIIETISYKTVQMDIDSIHVGYVEYVLNPSNFWIRTDDYQTEFSAMMESIAKIYNPCGTTERVISDPQPGDLCCALYEKDRHYYRAVVTDVCELKLTVYFLDFGNTETVPIYDVKTLLPEFSTLPALAMCCSLAYAYPPEDVWVNSTSEFFKKIVYGKALLLHILAKQNQTYMVDACYYENPESSNIVTMMVEAGLTECWKIDRNQIHAVENCSLMAKDQNGKRKKGVKQCNSYITIGKITKKNSEVSNSFLLSKLQHFQDRKTISPKCCQSSVVKPQPIHFKQYLFKPGCVMDVKCCHVNTPGDFWCQMLNKNSELESLMMNIQNYYSSCNDKYENGQIACIVKYASTGKYYRAAIKTISEKVADVIFVDYGNTDKVLTSDLRQIKPQFLLLEGQAFRCSLNCFNTPVRPHLIWTSEACREFRNFLESSVSEKLKCTIHAQFSIGSTDLFNAVSLETRFKSACPFLLSKGHASFSHASVPSITLHTFCYSDFNINVGSLEQVYITCIYNTGKFYCHLARNSDAVETLMKKVSEIGNQIKASDPVQRKKICIVKYFEDGNFYRAIAHPMESSSMFSAFFVDFGNSQIVRENAMLPIPNEATDVLCEPMQAIKCYLSDLKDVVLTPEVLKWFNNCLDKPLNAVVLSKDCNGQFAIELYMDGVLVNQKIKEIMGIYSPTDDPKILGESNLKVSLTEKHTKTMTLGMDSLTEQRKECAIQGPVRDSPSHAQTKKVKNLIKFNIALKPGQNKKGFGAEPSICPNKCNTLPKSVIESGLKEIVYTSHIINPSSFYIQLARNESKLIQLAEDLNKETTSLQSISNTDCKIGMLVAAEYPADLALYRAEVLEIKEGKSFDVEFIDYGNSANVVSLLLLPDNFLTIPKLCIFVFLTGVETLKSDGEWIPGVVSYFSQKVSGKPLECTFLQTRGTQSEVSITCEGINVADDLIQRFGTKKLSNSVSKIDSSSPKLVLKQNHNSGTEEKDNSMNRDSPITVIQSLNLKPYLIEKVKNIYFADCGRFFVTLDRFSQTHMLITTAVQHAVQQANDRLAIKNITKGKMCLVKSDCMQMWLRASVVEIFPNKLIMLVFYVDHGAHEMISMHNAKVLSSDLLLIPKQAIACRWAWSEETDESEFKKSFTSEDCQILFLNFIDACQTWKVEILINGLLLKEYLKAKKTQPEKEICPNTLLNSDRNNLASSVCGMPGPVLQRMTVYNGFVSLANDPSDFYIQLEDFENTMCELVELLEEAQSDLLPLPPEAHKTGSLCLVKGFVENEWCRSKIVRLNQDAILLNLVDYGVLKTILCSDVGRLMCMPVSLANLPSPVCHCMLHGVMPSSGIFWSKDAVSFFRNFVSMHSVLIQPVKINFGGELEANLFGQVSLSSFLVSKGFAKFSEKATETNVTKVLVSNAEAERNLVLWGKEQECESRITLNSHASSPYHKIFLLKQSNEKQTERNCEENNSALPQM</sequence>
<organism evidence="2 3">
    <name type="scientific">Hymenochirus boettgeri</name>
    <name type="common">Congo dwarf clawed frog</name>
    <dbReference type="NCBI Taxonomy" id="247094"/>
    <lineage>
        <taxon>Eukaryota</taxon>
        <taxon>Metazoa</taxon>
        <taxon>Chordata</taxon>
        <taxon>Craniata</taxon>
        <taxon>Vertebrata</taxon>
        <taxon>Euteleostomi</taxon>
        <taxon>Amphibia</taxon>
        <taxon>Batrachia</taxon>
        <taxon>Anura</taxon>
        <taxon>Pipoidea</taxon>
        <taxon>Pipidae</taxon>
        <taxon>Pipinae</taxon>
        <taxon>Hymenochirus</taxon>
    </lineage>
</organism>
<evidence type="ECO:0000313" key="3">
    <source>
        <dbReference type="Proteomes" id="UP000812440"/>
    </source>
</evidence>
<dbReference type="InterPro" id="IPR050621">
    <property type="entry name" value="Tudor_domain_containing"/>
</dbReference>
<dbReference type="InterPro" id="IPR047450">
    <property type="entry name" value="Tudor_TDRD15_rpt1"/>
</dbReference>
<dbReference type="PANTHER" id="PTHR22948:SF7">
    <property type="entry name" value="TUDOR DOMAIN-CONTAINING PROTEIN 15"/>
    <property type="match status" value="1"/>
</dbReference>
<dbReference type="Proteomes" id="UP000812440">
    <property type="component" value="Chromosome 5"/>
</dbReference>
<dbReference type="InterPro" id="IPR002999">
    <property type="entry name" value="Tudor"/>
</dbReference>
<proteinExistence type="predicted"/>
<feature type="domain" description="Tudor" evidence="1">
    <location>
        <begin position="1479"/>
        <end position="1539"/>
    </location>
</feature>
<feature type="domain" description="Tudor" evidence="1">
    <location>
        <begin position="1251"/>
        <end position="1310"/>
    </location>
</feature>
<name>A0A8T2JQI7_9PIPI</name>
<dbReference type="OrthoDB" id="9995375at2759"/>
<dbReference type="SUPFAM" id="SSF63748">
    <property type="entry name" value="Tudor/PWWP/MBT"/>
    <property type="match status" value="8"/>
</dbReference>
<keyword evidence="3" id="KW-1185">Reference proteome</keyword>
<protein>
    <recommendedName>
        <fullName evidence="1">Tudor domain-containing protein</fullName>
    </recommendedName>
</protein>
<dbReference type="Gene3D" id="2.40.50.90">
    <property type="match status" value="7"/>
</dbReference>
<evidence type="ECO:0000313" key="2">
    <source>
        <dbReference type="EMBL" id="KAG8445704.1"/>
    </source>
</evidence>
<dbReference type="PROSITE" id="PS50304">
    <property type="entry name" value="TUDOR"/>
    <property type="match status" value="7"/>
</dbReference>
<dbReference type="GO" id="GO:0030719">
    <property type="term" value="P:P granule organization"/>
    <property type="evidence" value="ECO:0007669"/>
    <property type="project" value="TreeGrafter"/>
</dbReference>
<accession>A0A8T2JQI7</accession>
<dbReference type="CDD" id="cd20436">
    <property type="entry name" value="Tudor_TDRD15_rpt1"/>
    <property type="match status" value="1"/>
</dbReference>
<dbReference type="GO" id="GO:0034587">
    <property type="term" value="P:piRNA processing"/>
    <property type="evidence" value="ECO:0007669"/>
    <property type="project" value="TreeGrafter"/>
</dbReference>
<dbReference type="InterPro" id="IPR035437">
    <property type="entry name" value="SNase_OB-fold_sf"/>
</dbReference>
<dbReference type="Gene3D" id="2.30.30.140">
    <property type="match status" value="8"/>
</dbReference>
<feature type="domain" description="Tudor" evidence="1">
    <location>
        <begin position="276"/>
        <end position="334"/>
    </location>
</feature>
<dbReference type="EMBL" id="JAACNH010000004">
    <property type="protein sequence ID" value="KAG8445704.1"/>
    <property type="molecule type" value="Genomic_DNA"/>
</dbReference>
<feature type="domain" description="Tudor" evidence="1">
    <location>
        <begin position="47"/>
        <end position="105"/>
    </location>
</feature>
<dbReference type="SMART" id="SM00333">
    <property type="entry name" value="TUDOR"/>
    <property type="match status" value="8"/>
</dbReference>